<dbReference type="EMBL" id="FPKX01000065">
    <property type="protein sequence ID" value="SFZ98889.1"/>
    <property type="molecule type" value="Genomic_DNA"/>
</dbReference>
<protein>
    <submittedName>
        <fullName evidence="1">Uncharacterized protein</fullName>
    </submittedName>
</protein>
<name>A0A1W1EFR3_9ZZZZ</name>
<dbReference type="AlphaFoldDB" id="A0A1W1EFR3"/>
<evidence type="ECO:0000313" key="1">
    <source>
        <dbReference type="EMBL" id="SFZ98889.1"/>
    </source>
</evidence>
<proteinExistence type="predicted"/>
<organism evidence="1">
    <name type="scientific">hydrothermal vent metagenome</name>
    <dbReference type="NCBI Taxonomy" id="652676"/>
    <lineage>
        <taxon>unclassified sequences</taxon>
        <taxon>metagenomes</taxon>
        <taxon>ecological metagenomes</taxon>
    </lineage>
</organism>
<accession>A0A1W1EFR3</accession>
<reference evidence="1" key="1">
    <citation type="submission" date="2016-10" db="EMBL/GenBank/DDBJ databases">
        <authorList>
            <person name="de Groot N.N."/>
        </authorList>
    </citation>
    <scope>NUCLEOTIDE SEQUENCE</scope>
</reference>
<gene>
    <name evidence="1" type="ORF">MNB_SV-5-1080</name>
</gene>
<sequence>MLLSIAFNISHASIIAFDDHHEHCTVSQYVSEQIQSDDCGDICDFHHIFHFIAIITSEIPLKLIYISENPRAELLAPQPPFNTTQNKPPIA</sequence>